<evidence type="ECO:0000256" key="1">
    <source>
        <dbReference type="SAM" id="MobiDB-lite"/>
    </source>
</evidence>
<dbReference type="Pfam" id="PF00789">
    <property type="entry name" value="UBX"/>
    <property type="match status" value="1"/>
</dbReference>
<feature type="domain" description="UBX" evidence="2">
    <location>
        <begin position="259"/>
        <end position="342"/>
    </location>
</feature>
<evidence type="ECO:0000313" key="3">
    <source>
        <dbReference type="EMBL" id="KAG6526420.1"/>
    </source>
</evidence>
<dbReference type="SUPFAM" id="SSF54236">
    <property type="entry name" value="Ubiquitin-like"/>
    <property type="match status" value="1"/>
</dbReference>
<dbReference type="CDD" id="cd01767">
    <property type="entry name" value="UBX"/>
    <property type="match status" value="1"/>
</dbReference>
<dbReference type="InterPro" id="IPR001012">
    <property type="entry name" value="UBX_dom"/>
</dbReference>
<name>A0A8J5HGD9_ZINOF</name>
<dbReference type="CDD" id="cd14273">
    <property type="entry name" value="UBA_TAP-C_like"/>
    <property type="match status" value="1"/>
</dbReference>
<dbReference type="Gene3D" id="1.10.8.10">
    <property type="entry name" value="DNA helicase RuvA subunit, C-terminal domain"/>
    <property type="match status" value="1"/>
</dbReference>
<protein>
    <recommendedName>
        <fullName evidence="2">UBX domain-containing protein</fullName>
    </recommendedName>
</protein>
<dbReference type="Proteomes" id="UP000734854">
    <property type="component" value="Unassembled WGS sequence"/>
</dbReference>
<accession>A0A8J5HGD9</accession>
<feature type="region of interest" description="Disordered" evidence="1">
    <location>
        <begin position="1"/>
        <end position="54"/>
    </location>
</feature>
<feature type="region of interest" description="Disordered" evidence="1">
    <location>
        <begin position="221"/>
        <end position="245"/>
    </location>
</feature>
<comment type="caution">
    <text evidence="3">The sequence shown here is derived from an EMBL/GenBank/DDBJ whole genome shotgun (WGS) entry which is preliminary data.</text>
</comment>
<dbReference type="InterPro" id="IPR050730">
    <property type="entry name" value="UBX_domain-protein"/>
</dbReference>
<reference evidence="3 4" key="1">
    <citation type="submission" date="2020-08" db="EMBL/GenBank/DDBJ databases">
        <title>Plant Genome Project.</title>
        <authorList>
            <person name="Zhang R.-G."/>
        </authorList>
    </citation>
    <scope>NUCLEOTIDE SEQUENCE [LARGE SCALE GENOMIC DNA]</scope>
    <source>
        <tissue evidence="3">Rhizome</tissue>
    </source>
</reference>
<organism evidence="3 4">
    <name type="scientific">Zingiber officinale</name>
    <name type="common">Ginger</name>
    <name type="synonym">Amomum zingiber</name>
    <dbReference type="NCBI Taxonomy" id="94328"/>
    <lineage>
        <taxon>Eukaryota</taxon>
        <taxon>Viridiplantae</taxon>
        <taxon>Streptophyta</taxon>
        <taxon>Embryophyta</taxon>
        <taxon>Tracheophyta</taxon>
        <taxon>Spermatophyta</taxon>
        <taxon>Magnoliopsida</taxon>
        <taxon>Liliopsida</taxon>
        <taxon>Zingiberales</taxon>
        <taxon>Zingiberaceae</taxon>
        <taxon>Zingiber</taxon>
    </lineage>
</organism>
<dbReference type="PANTHER" id="PTHR23322:SF6">
    <property type="entry name" value="UBX DOMAIN-CONTAINING PROTEIN 7"/>
    <property type="match status" value="1"/>
</dbReference>
<keyword evidence="4" id="KW-1185">Reference proteome</keyword>
<dbReference type="GO" id="GO:0005634">
    <property type="term" value="C:nucleus"/>
    <property type="evidence" value="ECO:0007669"/>
    <property type="project" value="TreeGrafter"/>
</dbReference>
<dbReference type="InterPro" id="IPR029071">
    <property type="entry name" value="Ubiquitin-like_domsf"/>
</dbReference>
<dbReference type="PROSITE" id="PS50033">
    <property type="entry name" value="UBX"/>
    <property type="match status" value="1"/>
</dbReference>
<dbReference type="GO" id="GO:0043130">
    <property type="term" value="F:ubiquitin binding"/>
    <property type="evidence" value="ECO:0007669"/>
    <property type="project" value="TreeGrafter"/>
</dbReference>
<dbReference type="PANTHER" id="PTHR23322">
    <property type="entry name" value="FAS-ASSOCIATED PROTEIN"/>
    <property type="match status" value="1"/>
</dbReference>
<dbReference type="AlphaFoldDB" id="A0A8J5HGD9"/>
<feature type="region of interest" description="Disordered" evidence="1">
    <location>
        <begin position="155"/>
        <end position="198"/>
    </location>
</feature>
<feature type="compositionally biased region" description="Basic and acidic residues" evidence="1">
    <location>
        <begin position="16"/>
        <end position="45"/>
    </location>
</feature>
<gene>
    <name evidence="3" type="ORF">ZIOFF_016404</name>
</gene>
<sequence>MAATRTTEQGGGGEIDAEKKGEKKGGMIERRRMEEAWAGGEEGRRRGSFPEIPRRPMDPLLPSLEERQLLVSSFLQIVVGQTTAIATQFLQEARWNLHDAIRLFFYVKDSGGVSSHSMPPPTNGNLSELESSIGNISFVRDDPVDEARPSSLARLQSGQVVAPCNDDSVSRRSAVRGSKESAPSTVSLPFPEKGSTANHMSLCQKRPREYDSVFTNIQDTEDPSKRQCLLDNEPNRDKNGGAFSSGKLAHRILPEEPKDTKEVCRIRIRLPDDGRFIQRNFLRTDPIELLWPFCSSLLENGQGHGRGFHFTQAIPGASKNLEYNSNLTFEEAGLSDWVVTLVLD</sequence>
<proteinExistence type="predicted"/>
<evidence type="ECO:0000313" key="4">
    <source>
        <dbReference type="Proteomes" id="UP000734854"/>
    </source>
</evidence>
<dbReference type="Gene3D" id="3.10.20.90">
    <property type="entry name" value="Phosphatidylinositol 3-kinase Catalytic Subunit, Chain A, domain 1"/>
    <property type="match status" value="1"/>
</dbReference>
<dbReference type="Pfam" id="PF14555">
    <property type="entry name" value="UBA_4"/>
    <property type="match status" value="1"/>
</dbReference>
<evidence type="ECO:0000259" key="2">
    <source>
        <dbReference type="PROSITE" id="PS50033"/>
    </source>
</evidence>
<dbReference type="EMBL" id="JACMSC010000004">
    <property type="protein sequence ID" value="KAG6526420.1"/>
    <property type="molecule type" value="Genomic_DNA"/>
</dbReference>
<dbReference type="GO" id="GO:0043161">
    <property type="term" value="P:proteasome-mediated ubiquitin-dependent protein catabolic process"/>
    <property type="evidence" value="ECO:0007669"/>
    <property type="project" value="TreeGrafter"/>
</dbReference>